<name>A0ABQ3THQ5_9ACTN</name>
<evidence type="ECO:0000313" key="1">
    <source>
        <dbReference type="EMBL" id="GHI79944.1"/>
    </source>
</evidence>
<proteinExistence type="predicted"/>
<evidence type="ECO:0008006" key="3">
    <source>
        <dbReference type="Google" id="ProtNLM"/>
    </source>
</evidence>
<accession>A0ABQ3THQ5</accession>
<reference evidence="2" key="1">
    <citation type="submission" date="2023-07" db="EMBL/GenBank/DDBJ databases">
        <title>Whole genome shotgun sequence of Streptomyces spororaveus NBRC 15456.</title>
        <authorList>
            <person name="Komaki H."/>
            <person name="Tamura T."/>
        </authorList>
    </citation>
    <scope>NUCLEOTIDE SEQUENCE [LARGE SCALE GENOMIC DNA]</scope>
    <source>
        <strain evidence="2">NBRC 15456</strain>
    </source>
</reference>
<dbReference type="EMBL" id="BNED01000005">
    <property type="protein sequence ID" value="GHI79944.1"/>
    <property type="molecule type" value="Genomic_DNA"/>
</dbReference>
<comment type="caution">
    <text evidence="1">The sequence shown here is derived from an EMBL/GenBank/DDBJ whole genome shotgun (WGS) entry which is preliminary data.</text>
</comment>
<protein>
    <recommendedName>
        <fullName evidence="3">Transcriptional regulator</fullName>
    </recommendedName>
</protein>
<gene>
    <name evidence="1" type="ORF">Sspor_55050</name>
</gene>
<dbReference type="Proteomes" id="UP000608522">
    <property type="component" value="Unassembled WGS sequence"/>
</dbReference>
<evidence type="ECO:0000313" key="2">
    <source>
        <dbReference type="Proteomes" id="UP000608522"/>
    </source>
</evidence>
<sequence>MTPGRAHCTPTHLYWRQHTVSMDFGRPPRAAENQELVEKRLQEAAAGQGLQETLTIEWRTKPMVVQVIDMPIDQVYFNPSTHRIRAQRSFDPDRDELLTADAWSEESQDYLRHLLQALPSNPGKRDGDFDDLKSSLKEYRQNEPGLITRDGILVNGNTRVAALRELGVLSVRVGVLPETCTWSDINSVELSLQLRHDTRRPYSYINRLLTIEEQVGNGRPLADIAREFRIRPETAKQDQWVLTTLKDLVNRSRTGAVQLKLMDFEDHQEKLRELHRAFTKESKLNPGQADLLKENKLALIVLEFSKTDVRLADVDFRARYLHRHLPEQLKQTPAAPTARVIPGLNRSVGAESPQVAAAKAFTNVLLQAKAVERAPGAVPREQADEAAAIWRQAKEAVEEALVPAGKDARVRKRKQAAPDRLHDAIQDIDQCVTDLALARASRSLDEESLDEAVLALKSSLLKLAREASRSVEEPGDGVAWLLATMRQEAE</sequence>
<keyword evidence="2" id="KW-1185">Reference proteome</keyword>
<organism evidence="1 2">
    <name type="scientific">Streptomyces spororaveus</name>
    <dbReference type="NCBI Taxonomy" id="284039"/>
    <lineage>
        <taxon>Bacteria</taxon>
        <taxon>Bacillati</taxon>
        <taxon>Actinomycetota</taxon>
        <taxon>Actinomycetes</taxon>
        <taxon>Kitasatosporales</taxon>
        <taxon>Streptomycetaceae</taxon>
        <taxon>Streptomyces</taxon>
    </lineage>
</organism>